<feature type="domain" description="SOCS box" evidence="3">
    <location>
        <begin position="422"/>
        <end position="459"/>
    </location>
</feature>
<feature type="repeat" description="WD" evidence="2">
    <location>
        <begin position="391"/>
        <end position="417"/>
    </location>
</feature>
<protein>
    <submittedName>
        <fullName evidence="5">Uncharacterized protein LOC100374715</fullName>
    </submittedName>
</protein>
<dbReference type="InterPro" id="IPR036036">
    <property type="entry name" value="SOCS_box-like_dom_sf"/>
</dbReference>
<dbReference type="PANTHER" id="PTHR15622:SF2">
    <property type="entry name" value="U4_U6 SMALL NUCLEAR RIBONUCLEOPROTEIN PRP4"/>
    <property type="match status" value="1"/>
</dbReference>
<dbReference type="SMART" id="SM00969">
    <property type="entry name" value="SOCS_box"/>
    <property type="match status" value="1"/>
</dbReference>
<dbReference type="SUPFAM" id="SSF158235">
    <property type="entry name" value="SOCS box-like"/>
    <property type="match status" value="1"/>
</dbReference>
<dbReference type="Gene3D" id="2.130.10.10">
    <property type="entry name" value="YVTN repeat-like/Quinoprotein amine dehydrogenase"/>
    <property type="match status" value="1"/>
</dbReference>
<dbReference type="PROSITE" id="PS50082">
    <property type="entry name" value="WD_REPEATS_2"/>
    <property type="match status" value="1"/>
</dbReference>
<keyword evidence="1" id="KW-0833">Ubl conjugation pathway</keyword>
<dbReference type="PANTHER" id="PTHR15622">
    <property type="entry name" value="WD40 REPEAT PROTEIN"/>
    <property type="match status" value="1"/>
</dbReference>
<dbReference type="InterPro" id="IPR051983">
    <property type="entry name" value="WSB_SOCS-box_domain"/>
</dbReference>
<dbReference type="InterPro" id="IPR024977">
    <property type="entry name" value="Apc4-like_WD40_dom"/>
</dbReference>
<dbReference type="SMART" id="SM00253">
    <property type="entry name" value="SOCS"/>
    <property type="match status" value="1"/>
</dbReference>
<organism evidence="4 5">
    <name type="scientific">Saccoglossus kowalevskii</name>
    <name type="common">Acorn worm</name>
    <dbReference type="NCBI Taxonomy" id="10224"/>
    <lineage>
        <taxon>Eukaryota</taxon>
        <taxon>Metazoa</taxon>
        <taxon>Hemichordata</taxon>
        <taxon>Enteropneusta</taxon>
        <taxon>Harrimaniidae</taxon>
        <taxon>Saccoglossus</taxon>
    </lineage>
</organism>
<evidence type="ECO:0000256" key="2">
    <source>
        <dbReference type="PROSITE-ProRule" id="PRU00221"/>
    </source>
</evidence>
<evidence type="ECO:0000259" key="3">
    <source>
        <dbReference type="PROSITE" id="PS50225"/>
    </source>
</evidence>
<dbReference type="SUPFAM" id="SSF69322">
    <property type="entry name" value="Tricorn protease domain 2"/>
    <property type="match status" value="1"/>
</dbReference>
<dbReference type="Proteomes" id="UP000694865">
    <property type="component" value="Unplaced"/>
</dbReference>
<evidence type="ECO:0000313" key="4">
    <source>
        <dbReference type="Proteomes" id="UP000694865"/>
    </source>
</evidence>
<gene>
    <name evidence="5" type="primary">LOC100374715</name>
</gene>
<keyword evidence="4" id="KW-1185">Reference proteome</keyword>
<evidence type="ECO:0000256" key="1">
    <source>
        <dbReference type="ARBA" id="ARBA00022786"/>
    </source>
</evidence>
<evidence type="ECO:0000313" key="5">
    <source>
        <dbReference type="RefSeq" id="XP_002732085.1"/>
    </source>
</evidence>
<dbReference type="PROSITE" id="PS50225">
    <property type="entry name" value="SOCS"/>
    <property type="match status" value="1"/>
</dbReference>
<dbReference type="Gene3D" id="1.10.750.20">
    <property type="entry name" value="SOCS box"/>
    <property type="match status" value="1"/>
</dbReference>
<sequence>MGNIVVYDGCKRQVPNFPWKPFPEFASPEVVALEITEEDDSRLDDTTSYAPDAGRVVLKLDPVPSVSDWRSQTQDLLWWTYAQFMPGDDSQLLTSVGVYVPRPGRTITGAHRHVQGRISLWNLSTQPADSTLLCQRGSATWPHCQVSPESKYLCYIGRGEMVTQSLKDAHRDVKRRDLRMGNFRFCAVAPNGQFVAILMRVGNNFELATAYLPDLRSNEAVFCHNICPNFVGTANYSDHVECTFSPNSKFIAVSSSFGKLFVVKRDGLALYRLVTPGLVSLSKGLLEDARTYDFDPRYNYKMLAFSTSDKHLRVFNLETEQCVLDEELPIDVGAAEVLKYTHDGNLLAVATISTEILMYNTESGIITYKLNPDTQDPKYGMGAMPNGYPCIIRLSFSHSGEQLAVCSADGYIRIWQLPRFLNLQHFCRLTILRHFPANKVYSLPLPSKLVSYILYNPTR</sequence>
<dbReference type="RefSeq" id="XP_002732085.1">
    <property type="nucleotide sequence ID" value="XM_002732039.1"/>
</dbReference>
<reference evidence="5" key="1">
    <citation type="submission" date="2025-08" db="UniProtKB">
        <authorList>
            <consortium name="RefSeq"/>
        </authorList>
    </citation>
    <scope>IDENTIFICATION</scope>
    <source>
        <tissue evidence="5">Testes</tissue>
    </source>
</reference>
<dbReference type="Pfam" id="PF00400">
    <property type="entry name" value="WD40"/>
    <property type="match status" value="1"/>
</dbReference>
<dbReference type="Pfam" id="PF07525">
    <property type="entry name" value="SOCS_box"/>
    <property type="match status" value="1"/>
</dbReference>
<dbReference type="Pfam" id="PF12894">
    <property type="entry name" value="ANAPC4_WD40"/>
    <property type="match status" value="1"/>
</dbReference>
<dbReference type="GeneID" id="100374715"/>
<dbReference type="InterPro" id="IPR001496">
    <property type="entry name" value="SOCS_box"/>
</dbReference>
<keyword evidence="2" id="KW-0853">WD repeat</keyword>
<proteinExistence type="predicted"/>
<name>A0ABM0GKS8_SACKO</name>
<dbReference type="InterPro" id="IPR001680">
    <property type="entry name" value="WD40_rpt"/>
</dbReference>
<accession>A0ABM0GKS8</accession>
<dbReference type="InterPro" id="IPR015943">
    <property type="entry name" value="WD40/YVTN_repeat-like_dom_sf"/>
</dbReference>